<reference evidence="2" key="1">
    <citation type="journal article" date="2022" name="Int. J. Mol. Sci.">
        <title>Draft Genome of Tanacetum Coccineum: Genomic Comparison of Closely Related Tanacetum-Family Plants.</title>
        <authorList>
            <person name="Yamashiro T."/>
            <person name="Shiraishi A."/>
            <person name="Nakayama K."/>
            <person name="Satake H."/>
        </authorList>
    </citation>
    <scope>NUCLEOTIDE SEQUENCE</scope>
</reference>
<proteinExistence type="predicted"/>
<dbReference type="Proteomes" id="UP001151760">
    <property type="component" value="Unassembled WGS sequence"/>
</dbReference>
<feature type="compositionally biased region" description="Basic and acidic residues" evidence="1">
    <location>
        <begin position="170"/>
        <end position="181"/>
    </location>
</feature>
<reference evidence="2" key="2">
    <citation type="submission" date="2022-01" db="EMBL/GenBank/DDBJ databases">
        <authorList>
            <person name="Yamashiro T."/>
            <person name="Shiraishi A."/>
            <person name="Satake H."/>
            <person name="Nakayama K."/>
        </authorList>
    </citation>
    <scope>NUCLEOTIDE SEQUENCE</scope>
</reference>
<dbReference type="EMBL" id="BQNB010015429">
    <property type="protein sequence ID" value="GJT39934.1"/>
    <property type="molecule type" value="Genomic_DNA"/>
</dbReference>
<protein>
    <submittedName>
        <fullName evidence="2">Uncharacterized protein</fullName>
    </submittedName>
</protein>
<gene>
    <name evidence="2" type="ORF">Tco_0939799</name>
</gene>
<evidence type="ECO:0000313" key="2">
    <source>
        <dbReference type="EMBL" id="GJT39934.1"/>
    </source>
</evidence>
<feature type="region of interest" description="Disordered" evidence="1">
    <location>
        <begin position="121"/>
        <end position="184"/>
    </location>
</feature>
<organism evidence="2 3">
    <name type="scientific">Tanacetum coccineum</name>
    <dbReference type="NCBI Taxonomy" id="301880"/>
    <lineage>
        <taxon>Eukaryota</taxon>
        <taxon>Viridiplantae</taxon>
        <taxon>Streptophyta</taxon>
        <taxon>Embryophyta</taxon>
        <taxon>Tracheophyta</taxon>
        <taxon>Spermatophyta</taxon>
        <taxon>Magnoliopsida</taxon>
        <taxon>eudicotyledons</taxon>
        <taxon>Gunneridae</taxon>
        <taxon>Pentapetalae</taxon>
        <taxon>asterids</taxon>
        <taxon>campanulids</taxon>
        <taxon>Asterales</taxon>
        <taxon>Asteraceae</taxon>
        <taxon>Asteroideae</taxon>
        <taxon>Anthemideae</taxon>
        <taxon>Anthemidinae</taxon>
        <taxon>Tanacetum</taxon>
    </lineage>
</organism>
<feature type="region of interest" description="Disordered" evidence="1">
    <location>
        <begin position="411"/>
        <end position="477"/>
    </location>
</feature>
<sequence>MCAILRSFDNIDEQTELQCLYLEKIKECECLEIELSKRTKNVSKEVYNELLKSFSKLEQHSISLELALQQCQEQLKNDKVWKQKKSSSFRDQNEQYFIIQDLKAQLQDMDIAIKEAKRKAQIQNDKALNSKPSVITPARLSNTASGSKPKPRNYNQQTMNWPPSMSSKVTNKDVHATEKPRNQKPFLKSKDLACPTCPRCKKCSYTANHDACILKYLSEVNSHASAQKKDAQSHKTTKRYILVEKKSDSKNHGKQIPIGKRFSPNKSYVVYIKTTPPRSGLIWKPTGSYFTYVGLRWILTTKSVETCINTNDSALPLGKETSTPNIVICVNSPSLSACTSMASEPISSKGSTNNIRVILFSIHNDDGNPSSVNIKQQCDVPAMRTSKYGESNASTLEDLTLQAGNPVKEYEHVGQGTRSQDGKDDEVKQGKDLKISESKSKSKDDGKAQDQRSQSMKKQAYNEDKDQNQNQDQDSRA</sequence>
<name>A0ABQ5DLU4_9ASTR</name>
<evidence type="ECO:0000313" key="3">
    <source>
        <dbReference type="Proteomes" id="UP001151760"/>
    </source>
</evidence>
<feature type="compositionally biased region" description="Polar residues" evidence="1">
    <location>
        <begin position="121"/>
        <end position="146"/>
    </location>
</feature>
<accession>A0ABQ5DLU4</accession>
<evidence type="ECO:0000256" key="1">
    <source>
        <dbReference type="SAM" id="MobiDB-lite"/>
    </source>
</evidence>
<comment type="caution">
    <text evidence="2">The sequence shown here is derived from an EMBL/GenBank/DDBJ whole genome shotgun (WGS) entry which is preliminary data.</text>
</comment>
<feature type="compositionally biased region" description="Polar residues" evidence="1">
    <location>
        <begin position="153"/>
        <end position="169"/>
    </location>
</feature>
<feature type="compositionally biased region" description="Basic and acidic residues" evidence="1">
    <location>
        <begin position="460"/>
        <end position="477"/>
    </location>
</feature>
<feature type="compositionally biased region" description="Basic and acidic residues" evidence="1">
    <location>
        <begin position="420"/>
        <end position="450"/>
    </location>
</feature>
<keyword evidence="3" id="KW-1185">Reference proteome</keyword>